<reference evidence="1" key="1">
    <citation type="submission" date="2021-01" db="EMBL/GenBank/DDBJ databases">
        <authorList>
            <consortium name="Genoscope - CEA"/>
            <person name="William W."/>
        </authorList>
    </citation>
    <scope>NUCLEOTIDE SEQUENCE</scope>
</reference>
<organism evidence="1 2">
    <name type="scientific">Paramecium primaurelia</name>
    <dbReference type="NCBI Taxonomy" id="5886"/>
    <lineage>
        <taxon>Eukaryota</taxon>
        <taxon>Sar</taxon>
        <taxon>Alveolata</taxon>
        <taxon>Ciliophora</taxon>
        <taxon>Intramacronucleata</taxon>
        <taxon>Oligohymenophorea</taxon>
        <taxon>Peniculida</taxon>
        <taxon>Parameciidae</taxon>
        <taxon>Paramecium</taxon>
    </lineage>
</organism>
<dbReference type="Proteomes" id="UP000688137">
    <property type="component" value="Unassembled WGS sequence"/>
</dbReference>
<name>A0A8S1LAA7_PARPR</name>
<evidence type="ECO:0000313" key="1">
    <source>
        <dbReference type="EMBL" id="CAD8063125.1"/>
    </source>
</evidence>
<evidence type="ECO:0000313" key="2">
    <source>
        <dbReference type="Proteomes" id="UP000688137"/>
    </source>
</evidence>
<accession>A0A8S1LAA7</accession>
<keyword evidence="2" id="KW-1185">Reference proteome</keyword>
<dbReference type="AlphaFoldDB" id="A0A8S1LAA7"/>
<dbReference type="OMA" id="EREYCEC"/>
<comment type="caution">
    <text evidence="1">The sequence shown here is derived from an EMBL/GenBank/DDBJ whole genome shotgun (WGS) entry which is preliminary data.</text>
</comment>
<dbReference type="EMBL" id="CAJJDM010000033">
    <property type="protein sequence ID" value="CAD8063125.1"/>
    <property type="molecule type" value="Genomic_DNA"/>
</dbReference>
<gene>
    <name evidence="1" type="ORF">PPRIM_AZ9-3.1.T0340162</name>
</gene>
<proteinExistence type="predicted"/>
<protein>
    <submittedName>
        <fullName evidence="1">Uncharacterized protein</fullName>
    </submittedName>
</protein>
<sequence length="174" mass="20664">MIKLIEKYLQKIFGQMQQFWDIEKFKTKEPNKFLSLGNQFVNELKINIKEITNMISNKKFGQSFIHLIEISCQSKKVDAERLSVSVSILKNYLDVYLEQQEGIIQEKDNFQQEQQKQAAKLFIDIISAAKLSIHDWQIFNQQVKQNDLFKNEMNNIVNVYEIPFEREYCECQIA</sequence>